<dbReference type="FunFam" id="1.10.10.2830:FF:000001">
    <property type="entry name" value="Chromosome partitioning protein ParB"/>
    <property type="match status" value="1"/>
</dbReference>
<keyword evidence="10" id="KW-1185">Reference proteome</keyword>
<name>A0A1W1XY50_9CLOT</name>
<dbReference type="AlphaFoldDB" id="A0A1W1XY50"/>
<dbReference type="Pfam" id="PF02195">
    <property type="entry name" value="ParB_N"/>
    <property type="match status" value="1"/>
</dbReference>
<organism evidence="9 10">
    <name type="scientific">Clostridium acidisoli DSM 12555</name>
    <dbReference type="NCBI Taxonomy" id="1121291"/>
    <lineage>
        <taxon>Bacteria</taxon>
        <taxon>Bacillati</taxon>
        <taxon>Bacillota</taxon>
        <taxon>Clostridia</taxon>
        <taxon>Eubacteriales</taxon>
        <taxon>Clostridiaceae</taxon>
        <taxon>Clostridium</taxon>
    </lineage>
</organism>
<evidence type="ECO:0000256" key="2">
    <source>
        <dbReference type="ARBA" id="ARBA00006295"/>
    </source>
</evidence>
<evidence type="ECO:0000259" key="8">
    <source>
        <dbReference type="SMART" id="SM00470"/>
    </source>
</evidence>
<dbReference type="SUPFAM" id="SSF110849">
    <property type="entry name" value="ParB/Sulfiredoxin"/>
    <property type="match status" value="1"/>
</dbReference>
<dbReference type="PANTHER" id="PTHR33375:SF8">
    <property type="entry name" value="NUCLEOID OCCLUSION PROTEIN"/>
    <property type="match status" value="1"/>
</dbReference>
<evidence type="ECO:0000256" key="4">
    <source>
        <dbReference type="ARBA" id="ARBA00022618"/>
    </source>
</evidence>
<dbReference type="SUPFAM" id="SSF109709">
    <property type="entry name" value="KorB DNA-binding domain-like"/>
    <property type="match status" value="1"/>
</dbReference>
<dbReference type="InterPro" id="IPR003115">
    <property type="entry name" value="ParB_N"/>
</dbReference>
<gene>
    <name evidence="9" type="ORF">SAMN02745134_03514</name>
</gene>
<dbReference type="CDD" id="cd16393">
    <property type="entry name" value="SPO0J_N"/>
    <property type="match status" value="1"/>
</dbReference>
<dbReference type="GO" id="GO:0003677">
    <property type="term" value="F:DNA binding"/>
    <property type="evidence" value="ECO:0007669"/>
    <property type="project" value="UniProtKB-KW"/>
</dbReference>
<evidence type="ECO:0000256" key="7">
    <source>
        <dbReference type="ARBA" id="ARBA00023306"/>
    </source>
</evidence>
<evidence type="ECO:0000256" key="3">
    <source>
        <dbReference type="ARBA" id="ARBA00022490"/>
    </source>
</evidence>
<comment type="subcellular location">
    <subcellularLocation>
        <location evidence="1">Cytoplasm</location>
        <location evidence="1">Nucleoid</location>
    </subcellularLocation>
</comment>
<comment type="similarity">
    <text evidence="2">Belongs to the ParB family.</text>
</comment>
<dbReference type="GO" id="GO:0045881">
    <property type="term" value="P:positive regulation of sporulation resulting in formation of a cellular spore"/>
    <property type="evidence" value="ECO:0007669"/>
    <property type="project" value="TreeGrafter"/>
</dbReference>
<dbReference type="InterPro" id="IPR023705">
    <property type="entry name" value="Nucleoid_occlusion_protein"/>
</dbReference>
<dbReference type="GO" id="GO:0005694">
    <property type="term" value="C:chromosome"/>
    <property type="evidence" value="ECO:0007669"/>
    <property type="project" value="TreeGrafter"/>
</dbReference>
<dbReference type="InterPro" id="IPR004437">
    <property type="entry name" value="ParB/RepB/Spo0J"/>
</dbReference>
<feature type="domain" description="ParB-like N-terminal" evidence="8">
    <location>
        <begin position="7"/>
        <end position="97"/>
    </location>
</feature>
<dbReference type="InterPro" id="IPR041468">
    <property type="entry name" value="HTH_ParB/Spo0J"/>
</dbReference>
<keyword evidence="3" id="KW-0963">Cytoplasm</keyword>
<dbReference type="Gene3D" id="1.10.10.2830">
    <property type="match status" value="1"/>
</dbReference>
<reference evidence="9 10" key="1">
    <citation type="submission" date="2017-04" db="EMBL/GenBank/DDBJ databases">
        <authorList>
            <person name="Afonso C.L."/>
            <person name="Miller P.J."/>
            <person name="Scott M.A."/>
            <person name="Spackman E."/>
            <person name="Goraichik I."/>
            <person name="Dimitrov K.M."/>
            <person name="Suarez D.L."/>
            <person name="Swayne D.E."/>
        </authorList>
    </citation>
    <scope>NUCLEOTIDE SEQUENCE [LARGE SCALE GENOMIC DNA]</scope>
    <source>
        <strain evidence="9 10">DSM 12555</strain>
    </source>
</reference>
<accession>A0A1W1XY50</accession>
<dbReference type="SMART" id="SM00470">
    <property type="entry name" value="ParB"/>
    <property type="match status" value="1"/>
</dbReference>
<dbReference type="NCBIfam" id="TIGR00180">
    <property type="entry name" value="parB_part"/>
    <property type="match status" value="1"/>
</dbReference>
<dbReference type="GO" id="GO:0009295">
    <property type="term" value="C:nucleoid"/>
    <property type="evidence" value="ECO:0007669"/>
    <property type="project" value="UniProtKB-SubCell"/>
</dbReference>
<keyword evidence="6" id="KW-0717">Septation</keyword>
<dbReference type="EMBL" id="FWXH01000025">
    <property type="protein sequence ID" value="SMC28428.1"/>
    <property type="molecule type" value="Genomic_DNA"/>
</dbReference>
<keyword evidence="5" id="KW-0238">DNA-binding</keyword>
<evidence type="ECO:0000256" key="5">
    <source>
        <dbReference type="ARBA" id="ARBA00023125"/>
    </source>
</evidence>
<dbReference type="OrthoDB" id="9802051at2"/>
<dbReference type="Proteomes" id="UP000192468">
    <property type="component" value="Unassembled WGS sequence"/>
</dbReference>
<sequence>MVNDNILYIEMDCIYANRYQPRKYFDEKALNELAQSIKNYGIIQPLSVRRDQLGKYEIVAGERRFRAATIAGLKSVPAIVVDISDSESAAIALLENLQREDLNFVEEAEAYYNLIKEHGYTQEKLALSIGKKQSTIANKIRVLKLDAELRKIILKNSLTERHARALLKLPNIKLQKKILKTIINQGLNVKKAEELIDKELLKINNADIAADGKKRIKGIFSPKVYINTIKQVFDKYGINANYKSRDLDDFIEVTIKIPKNVVSRETNKKQ</sequence>
<keyword evidence="7" id="KW-0131">Cell cycle</keyword>
<proteinExistence type="inferred from homology"/>
<dbReference type="RefSeq" id="WP_084117510.1">
    <property type="nucleotide sequence ID" value="NZ_FWXH01000025.1"/>
</dbReference>
<dbReference type="PANTHER" id="PTHR33375">
    <property type="entry name" value="CHROMOSOME-PARTITIONING PROTEIN PARB-RELATED"/>
    <property type="match status" value="1"/>
</dbReference>
<evidence type="ECO:0000256" key="6">
    <source>
        <dbReference type="ARBA" id="ARBA00023210"/>
    </source>
</evidence>
<protein>
    <submittedName>
        <fullName evidence="9">Chromosome partitioning protein, ParB family</fullName>
    </submittedName>
</protein>
<dbReference type="InterPro" id="IPR036086">
    <property type="entry name" value="ParB/Sulfiredoxin_sf"/>
</dbReference>
<evidence type="ECO:0000256" key="1">
    <source>
        <dbReference type="ARBA" id="ARBA00004453"/>
    </source>
</evidence>
<dbReference type="NCBIfam" id="TIGR04285">
    <property type="entry name" value="nucleoid_noc"/>
    <property type="match status" value="1"/>
</dbReference>
<keyword evidence="4" id="KW-0132">Cell division</keyword>
<dbReference type="GO" id="GO:0000917">
    <property type="term" value="P:division septum assembly"/>
    <property type="evidence" value="ECO:0007669"/>
    <property type="project" value="UniProtKB-KW"/>
</dbReference>
<dbReference type="Gene3D" id="3.90.1530.30">
    <property type="match status" value="1"/>
</dbReference>
<dbReference type="GO" id="GO:0007059">
    <property type="term" value="P:chromosome segregation"/>
    <property type="evidence" value="ECO:0007669"/>
    <property type="project" value="TreeGrafter"/>
</dbReference>
<dbReference type="InterPro" id="IPR050336">
    <property type="entry name" value="Chromosome_partition/occlusion"/>
</dbReference>
<dbReference type="STRING" id="1121291.SAMN02745134_03514"/>
<dbReference type="FunFam" id="3.90.1530.30:FF:000001">
    <property type="entry name" value="Chromosome partitioning protein ParB"/>
    <property type="match status" value="1"/>
</dbReference>
<evidence type="ECO:0000313" key="9">
    <source>
        <dbReference type="EMBL" id="SMC28428.1"/>
    </source>
</evidence>
<evidence type="ECO:0000313" key="10">
    <source>
        <dbReference type="Proteomes" id="UP000192468"/>
    </source>
</evidence>
<dbReference type="Pfam" id="PF17762">
    <property type="entry name" value="HTH_ParB"/>
    <property type="match status" value="1"/>
</dbReference>